<keyword evidence="3" id="KW-1185">Reference proteome</keyword>
<accession>A0A6G0THU8</accession>
<dbReference type="Proteomes" id="UP000475862">
    <property type="component" value="Unassembled WGS sequence"/>
</dbReference>
<organism evidence="2 3">
    <name type="scientific">Aphis glycines</name>
    <name type="common">Soybean aphid</name>
    <dbReference type="NCBI Taxonomy" id="307491"/>
    <lineage>
        <taxon>Eukaryota</taxon>
        <taxon>Metazoa</taxon>
        <taxon>Ecdysozoa</taxon>
        <taxon>Arthropoda</taxon>
        <taxon>Hexapoda</taxon>
        <taxon>Insecta</taxon>
        <taxon>Pterygota</taxon>
        <taxon>Neoptera</taxon>
        <taxon>Paraneoptera</taxon>
        <taxon>Hemiptera</taxon>
        <taxon>Sternorrhyncha</taxon>
        <taxon>Aphidomorpha</taxon>
        <taxon>Aphidoidea</taxon>
        <taxon>Aphididae</taxon>
        <taxon>Aphidini</taxon>
        <taxon>Aphis</taxon>
        <taxon>Aphis</taxon>
    </lineage>
</organism>
<feature type="domain" description="C2H2-type" evidence="1">
    <location>
        <begin position="267"/>
        <end position="287"/>
    </location>
</feature>
<reference evidence="2 3" key="1">
    <citation type="submission" date="2019-08" db="EMBL/GenBank/DDBJ databases">
        <title>The genome of the soybean aphid Biotype 1, its phylome, world population structure and adaptation to the North American continent.</title>
        <authorList>
            <person name="Giordano R."/>
            <person name="Donthu R.K."/>
            <person name="Hernandez A.G."/>
            <person name="Wright C.L."/>
            <person name="Zimin A.V."/>
        </authorList>
    </citation>
    <scope>NUCLEOTIDE SEQUENCE [LARGE SCALE GENOMIC DNA]</scope>
    <source>
        <tissue evidence="2">Whole aphids</tissue>
    </source>
</reference>
<evidence type="ECO:0000259" key="1">
    <source>
        <dbReference type="PROSITE" id="PS00028"/>
    </source>
</evidence>
<gene>
    <name evidence="2" type="ORF">AGLY_009551</name>
</gene>
<protein>
    <recommendedName>
        <fullName evidence="1">C2H2-type domain-containing protein</fullName>
    </recommendedName>
</protein>
<sequence length="288" mass="32969">MNKNSITKKRLRLVRNALPTVFNDEIMSKRFRLAKSLSKTHIDRQYFDDGSKELSKTKRRSPCIMDKKLSNTSLIKPRPKRASAAVASSSEIKNIQKLGKHVEGTLNYWHVPLTQFEIALYRCPICNLISTSTKSRQRHEISKHSSLLNSVHKPAVNSAPSTTNAASTQQLYLFNYLQLCLVKKDEPGLKTIGSFKCNYCRYETNLMFVLWAHMSSNHLKCNVEKKSSLHCFLCSRTVSKRTTLLKHVEKCSKETSDTISSSNQFTCVHCSVVFDSLIKLEDHTWKHK</sequence>
<evidence type="ECO:0000313" key="3">
    <source>
        <dbReference type="Proteomes" id="UP000475862"/>
    </source>
</evidence>
<proteinExistence type="predicted"/>
<dbReference type="OrthoDB" id="6630578at2759"/>
<dbReference type="InterPro" id="IPR013087">
    <property type="entry name" value="Znf_C2H2_type"/>
</dbReference>
<comment type="caution">
    <text evidence="2">The sequence shown here is derived from an EMBL/GenBank/DDBJ whole genome shotgun (WGS) entry which is preliminary data.</text>
</comment>
<name>A0A6G0THU8_APHGL</name>
<dbReference type="SMART" id="SM00355">
    <property type="entry name" value="ZnF_C2H2"/>
    <property type="match status" value="4"/>
</dbReference>
<dbReference type="AlphaFoldDB" id="A0A6G0THU8"/>
<dbReference type="EMBL" id="VYZN01000037">
    <property type="protein sequence ID" value="KAE9533123.1"/>
    <property type="molecule type" value="Genomic_DNA"/>
</dbReference>
<evidence type="ECO:0000313" key="2">
    <source>
        <dbReference type="EMBL" id="KAE9533123.1"/>
    </source>
</evidence>
<dbReference type="Gene3D" id="3.30.160.60">
    <property type="entry name" value="Classic Zinc Finger"/>
    <property type="match status" value="1"/>
</dbReference>
<dbReference type="PROSITE" id="PS00028">
    <property type="entry name" value="ZINC_FINGER_C2H2_1"/>
    <property type="match status" value="1"/>
</dbReference>